<dbReference type="InterPro" id="IPR050298">
    <property type="entry name" value="Gram-neg_bact_OMP"/>
</dbReference>
<evidence type="ECO:0000256" key="10">
    <source>
        <dbReference type="ARBA" id="ARBA00023237"/>
    </source>
</evidence>
<dbReference type="InterPro" id="IPR002299">
    <property type="entry name" value="Porin_Neis"/>
</dbReference>
<dbReference type="PRINTS" id="PR00182">
    <property type="entry name" value="ECOLNEIPORIN"/>
</dbReference>
<keyword evidence="10" id="KW-0998">Cell outer membrane</keyword>
<keyword evidence="6" id="KW-0732">Signal</keyword>
<evidence type="ECO:0000259" key="11">
    <source>
        <dbReference type="Pfam" id="PF13609"/>
    </source>
</evidence>
<dbReference type="PRINTS" id="PR00184">
    <property type="entry name" value="NEISSPPORIN"/>
</dbReference>
<keyword evidence="8" id="KW-0626">Porin</keyword>
<dbReference type="Pfam" id="PF13609">
    <property type="entry name" value="Porin_4"/>
    <property type="match status" value="1"/>
</dbReference>
<dbReference type="Proteomes" id="UP000494252">
    <property type="component" value="Unassembled WGS sequence"/>
</dbReference>
<evidence type="ECO:0000256" key="7">
    <source>
        <dbReference type="ARBA" id="ARBA00023065"/>
    </source>
</evidence>
<dbReference type="InterPro" id="IPR023614">
    <property type="entry name" value="Porin_dom_sf"/>
</dbReference>
<keyword evidence="7" id="KW-0406">Ion transport</keyword>
<dbReference type="PANTHER" id="PTHR34501:SF9">
    <property type="entry name" value="MAJOR OUTER MEMBRANE PROTEIN P.IA"/>
    <property type="match status" value="1"/>
</dbReference>
<dbReference type="GO" id="GO:0046930">
    <property type="term" value="C:pore complex"/>
    <property type="evidence" value="ECO:0007669"/>
    <property type="project" value="UniProtKB-KW"/>
</dbReference>
<dbReference type="AlphaFoldDB" id="A0A6J5FXH0"/>
<evidence type="ECO:0000256" key="3">
    <source>
        <dbReference type="ARBA" id="ARBA00022448"/>
    </source>
</evidence>
<dbReference type="GO" id="GO:0009279">
    <property type="term" value="C:cell outer membrane"/>
    <property type="evidence" value="ECO:0007669"/>
    <property type="project" value="UniProtKB-SubCell"/>
</dbReference>
<reference evidence="12 13" key="1">
    <citation type="submission" date="2020-04" db="EMBL/GenBank/DDBJ databases">
        <authorList>
            <person name="De Canck E."/>
        </authorList>
    </citation>
    <scope>NUCLEOTIDE SEQUENCE [LARGE SCALE GENOMIC DNA]</scope>
    <source>
        <strain evidence="12 13">LMG 27177</strain>
    </source>
</reference>
<evidence type="ECO:0000256" key="6">
    <source>
        <dbReference type="ARBA" id="ARBA00022729"/>
    </source>
</evidence>
<dbReference type="GO" id="GO:0034220">
    <property type="term" value="P:monoatomic ion transmembrane transport"/>
    <property type="evidence" value="ECO:0007669"/>
    <property type="project" value="InterPro"/>
</dbReference>
<comment type="subcellular location">
    <subcellularLocation>
        <location evidence="1">Cell outer membrane</location>
        <topology evidence="1">Multi-pass membrane protein</topology>
    </subcellularLocation>
</comment>
<evidence type="ECO:0000256" key="4">
    <source>
        <dbReference type="ARBA" id="ARBA00022452"/>
    </source>
</evidence>
<keyword evidence="9" id="KW-0472">Membrane</keyword>
<gene>
    <name evidence="12" type="ORF">LMG27177_02471</name>
</gene>
<organism evidence="12 13">
    <name type="scientific">Paraburkholderia fynbosensis</name>
    <dbReference type="NCBI Taxonomy" id="1200993"/>
    <lineage>
        <taxon>Bacteria</taxon>
        <taxon>Pseudomonadati</taxon>
        <taxon>Pseudomonadota</taxon>
        <taxon>Betaproteobacteria</taxon>
        <taxon>Burkholderiales</taxon>
        <taxon>Burkholderiaceae</taxon>
        <taxon>Paraburkholderia</taxon>
    </lineage>
</organism>
<protein>
    <submittedName>
        <fullName evidence="12">Outer membrane porin protein 32</fullName>
    </submittedName>
</protein>
<dbReference type="EMBL" id="CADIKI010000006">
    <property type="protein sequence ID" value="CAB3788722.1"/>
    <property type="molecule type" value="Genomic_DNA"/>
</dbReference>
<feature type="domain" description="Porin" evidence="11">
    <location>
        <begin position="54"/>
        <end position="350"/>
    </location>
</feature>
<evidence type="ECO:0000313" key="13">
    <source>
        <dbReference type="Proteomes" id="UP000494252"/>
    </source>
</evidence>
<dbReference type="Gene3D" id="2.40.160.10">
    <property type="entry name" value="Porin"/>
    <property type="match status" value="1"/>
</dbReference>
<sequence length="384" mass="41194">MPFSFELLVPPWRTACGILFSLMKHSPLALPQCHDASRGSPRAFGRRARRTSAALAVFAAHAVTAHAQSSVTLYGALDTSIEITNPGAGYVARMDSGAYRGSRFGLRGAQDIGNGVKILFDLENGFNSGNGSLAVADTMFNRQAWIGASTRYGTVRVGRQYSPIYIPFKGQLDAFGAGTIASGLDNLSKITPYESNAITYLSPEFHGFSTTLMAALRDPADGDGNGLAGHIETVEWHNGPFRISYAHQQTHGDGALRANLGGVSYVYGPLTGFLSFFNGDGGTPRYHNDGASVSARYAINGRFRASLGYTYLRDRSGGDNNADQFSAACEYDLSKRVLLYASAGWLRNHGDAEFTLKGVNVTGLTPSWPGASVRGVQFGMINRF</sequence>
<dbReference type="InterPro" id="IPR033900">
    <property type="entry name" value="Gram_neg_porin_domain"/>
</dbReference>
<evidence type="ECO:0000256" key="8">
    <source>
        <dbReference type="ARBA" id="ARBA00023114"/>
    </source>
</evidence>
<evidence type="ECO:0000256" key="2">
    <source>
        <dbReference type="ARBA" id="ARBA00011233"/>
    </source>
</evidence>
<evidence type="ECO:0000256" key="1">
    <source>
        <dbReference type="ARBA" id="ARBA00004571"/>
    </source>
</evidence>
<keyword evidence="5" id="KW-0812">Transmembrane</keyword>
<evidence type="ECO:0000256" key="5">
    <source>
        <dbReference type="ARBA" id="ARBA00022692"/>
    </source>
</evidence>
<keyword evidence="3" id="KW-0813">Transport</keyword>
<comment type="subunit">
    <text evidence="2">Homotrimer.</text>
</comment>
<dbReference type="InterPro" id="IPR001702">
    <property type="entry name" value="Porin_Gram-ve"/>
</dbReference>
<proteinExistence type="predicted"/>
<accession>A0A6J5FXH0</accession>
<dbReference type="GO" id="GO:0015288">
    <property type="term" value="F:porin activity"/>
    <property type="evidence" value="ECO:0007669"/>
    <property type="project" value="UniProtKB-KW"/>
</dbReference>
<dbReference type="SUPFAM" id="SSF56935">
    <property type="entry name" value="Porins"/>
    <property type="match status" value="1"/>
</dbReference>
<keyword evidence="4" id="KW-1134">Transmembrane beta strand</keyword>
<evidence type="ECO:0000256" key="9">
    <source>
        <dbReference type="ARBA" id="ARBA00023136"/>
    </source>
</evidence>
<evidence type="ECO:0000313" key="12">
    <source>
        <dbReference type="EMBL" id="CAB3788722.1"/>
    </source>
</evidence>
<dbReference type="PANTHER" id="PTHR34501">
    <property type="entry name" value="PROTEIN YDDL-RELATED"/>
    <property type="match status" value="1"/>
</dbReference>
<dbReference type="CDD" id="cd00342">
    <property type="entry name" value="gram_neg_porins"/>
    <property type="match status" value="1"/>
</dbReference>
<keyword evidence="13" id="KW-1185">Reference proteome</keyword>
<name>A0A6J5FXH0_9BURK</name>